<dbReference type="PANTHER" id="PTHR35526">
    <property type="entry name" value="ANTI-SIGMA-F FACTOR RSBW-RELATED"/>
    <property type="match status" value="1"/>
</dbReference>
<protein>
    <recommendedName>
        <fullName evidence="2">Histidine kinase/HSP90-like ATPase domain-containing protein</fullName>
    </recommendedName>
</protein>
<dbReference type="GO" id="GO:0004674">
    <property type="term" value="F:protein serine/threonine kinase activity"/>
    <property type="evidence" value="ECO:0007669"/>
    <property type="project" value="UniProtKB-KW"/>
</dbReference>
<dbReference type="PANTHER" id="PTHR35526:SF3">
    <property type="entry name" value="ANTI-SIGMA-F FACTOR RSBW"/>
    <property type="match status" value="1"/>
</dbReference>
<keyword evidence="1" id="KW-0418">Kinase</keyword>
<evidence type="ECO:0000259" key="2">
    <source>
        <dbReference type="Pfam" id="PF13581"/>
    </source>
</evidence>
<comment type="caution">
    <text evidence="3">The sequence shown here is derived from an EMBL/GenBank/DDBJ whole genome shotgun (WGS) entry which is preliminary data.</text>
</comment>
<dbReference type="InterPro" id="IPR003594">
    <property type="entry name" value="HATPase_dom"/>
</dbReference>
<keyword evidence="1" id="KW-0808">Transferase</keyword>
<dbReference type="Pfam" id="PF13581">
    <property type="entry name" value="HATPase_c_2"/>
    <property type="match status" value="1"/>
</dbReference>
<gene>
    <name evidence="3" type="ORF">LCGC14_2510950</name>
</gene>
<dbReference type="InterPro" id="IPR050267">
    <property type="entry name" value="Anti-sigma-factor_SerPK"/>
</dbReference>
<dbReference type="EMBL" id="LAZR01040271">
    <property type="protein sequence ID" value="KKL14906.1"/>
    <property type="molecule type" value="Genomic_DNA"/>
</dbReference>
<reference evidence="3" key="1">
    <citation type="journal article" date="2015" name="Nature">
        <title>Complex archaea that bridge the gap between prokaryotes and eukaryotes.</title>
        <authorList>
            <person name="Spang A."/>
            <person name="Saw J.H."/>
            <person name="Jorgensen S.L."/>
            <person name="Zaremba-Niedzwiedzka K."/>
            <person name="Martijn J."/>
            <person name="Lind A.E."/>
            <person name="van Eijk R."/>
            <person name="Schleper C."/>
            <person name="Guy L."/>
            <person name="Ettema T.J."/>
        </authorList>
    </citation>
    <scope>NUCLEOTIDE SEQUENCE</scope>
</reference>
<dbReference type="AlphaFoldDB" id="A0A0F9DAW8"/>
<proteinExistence type="predicted"/>
<evidence type="ECO:0000256" key="1">
    <source>
        <dbReference type="ARBA" id="ARBA00022527"/>
    </source>
</evidence>
<organism evidence="3">
    <name type="scientific">marine sediment metagenome</name>
    <dbReference type="NCBI Taxonomy" id="412755"/>
    <lineage>
        <taxon>unclassified sequences</taxon>
        <taxon>metagenomes</taxon>
        <taxon>ecological metagenomes</taxon>
    </lineage>
</organism>
<sequence>MTVPSMPFRMLTGPDRPMRADCGIMAKPHPTAHPRDRGELRILFPNSFLEVRDALRRALANIGCYGLSQDETGNIEIVLSEVLNNVVEHAYAALPCGLIELRLLIGTDCVCCTVLDDGHPFPAAMLPLGDRADPPLIHTYPEGGYGWFLIKEIACDLEYCRLKDRNCLSFRIPVASQLRSN</sequence>
<keyword evidence="1" id="KW-0723">Serine/threonine-protein kinase</keyword>
<evidence type="ECO:0000313" key="3">
    <source>
        <dbReference type="EMBL" id="KKL14906.1"/>
    </source>
</evidence>
<dbReference type="Gene3D" id="3.30.565.10">
    <property type="entry name" value="Histidine kinase-like ATPase, C-terminal domain"/>
    <property type="match status" value="1"/>
</dbReference>
<accession>A0A0F9DAW8</accession>
<dbReference type="SUPFAM" id="SSF55874">
    <property type="entry name" value="ATPase domain of HSP90 chaperone/DNA topoisomerase II/histidine kinase"/>
    <property type="match status" value="1"/>
</dbReference>
<feature type="domain" description="Histidine kinase/HSP90-like ATPase" evidence="2">
    <location>
        <begin position="51"/>
        <end position="171"/>
    </location>
</feature>
<name>A0A0F9DAW8_9ZZZZ</name>
<dbReference type="CDD" id="cd16936">
    <property type="entry name" value="HATPase_RsbW-like"/>
    <property type="match status" value="1"/>
</dbReference>
<dbReference type="InterPro" id="IPR036890">
    <property type="entry name" value="HATPase_C_sf"/>
</dbReference>